<name>A0A4V6D7K3_SETVI</name>
<reference evidence="6" key="1">
    <citation type="submission" date="2019-03" db="EMBL/GenBank/DDBJ databases">
        <title>WGS assembly of Setaria viridis.</title>
        <authorList>
            <person name="Huang P."/>
            <person name="Jenkins J."/>
            <person name="Grimwood J."/>
            <person name="Barry K."/>
            <person name="Healey A."/>
            <person name="Mamidi S."/>
            <person name="Sreedasyam A."/>
            <person name="Shu S."/>
            <person name="Feldman M."/>
            <person name="Wu J."/>
            <person name="Yu Y."/>
            <person name="Chen C."/>
            <person name="Johnson J."/>
            <person name="Rokhsar D."/>
            <person name="Baxter I."/>
            <person name="Schmutz J."/>
            <person name="Brutnell T."/>
            <person name="Kellogg E."/>
        </authorList>
    </citation>
    <scope>NUCLEOTIDE SEQUENCE [LARGE SCALE GENOMIC DNA]</scope>
</reference>
<feature type="compositionally biased region" description="Basic and acidic residues" evidence="5">
    <location>
        <begin position="29"/>
        <end position="38"/>
    </location>
</feature>
<evidence type="ECO:0000256" key="5">
    <source>
        <dbReference type="SAM" id="MobiDB-lite"/>
    </source>
</evidence>
<evidence type="ECO:0000256" key="1">
    <source>
        <dbReference type="ARBA" id="ARBA00009178"/>
    </source>
</evidence>
<dbReference type="GO" id="GO:0005179">
    <property type="term" value="F:hormone activity"/>
    <property type="evidence" value="ECO:0007669"/>
    <property type="project" value="UniProtKB-KW"/>
</dbReference>
<dbReference type="EMBL" id="CM016556">
    <property type="protein sequence ID" value="TKW18696.1"/>
    <property type="molecule type" value="Genomic_DNA"/>
</dbReference>
<dbReference type="InterPro" id="IPR008801">
    <property type="entry name" value="RALF"/>
</dbReference>
<evidence type="ECO:0000256" key="2">
    <source>
        <dbReference type="ARBA" id="ARBA00022702"/>
    </source>
</evidence>
<keyword evidence="2" id="KW-0372">Hormone</keyword>
<accession>A0A4V6D7K3</accession>
<gene>
    <name evidence="6" type="ORF">SEVIR_5G448200v2</name>
</gene>
<comment type="similarity">
    <text evidence="1">Belongs to the plant rapid alkalinization factor (RALF) family.</text>
</comment>
<dbReference type="PANTHER" id="PTHR33136:SF6">
    <property type="entry name" value="PROTEIN RALF-LIKE 34"/>
    <property type="match status" value="1"/>
</dbReference>
<keyword evidence="3" id="KW-0732">Signal</keyword>
<evidence type="ECO:0000256" key="4">
    <source>
        <dbReference type="ARBA" id="ARBA00023157"/>
    </source>
</evidence>
<dbReference type="OMA" id="VEECGMA"/>
<dbReference type="Pfam" id="PF05498">
    <property type="entry name" value="RALF"/>
    <property type="match status" value="1"/>
</dbReference>
<dbReference type="GO" id="GO:0019722">
    <property type="term" value="P:calcium-mediated signaling"/>
    <property type="evidence" value="ECO:0007669"/>
    <property type="project" value="TreeGrafter"/>
</dbReference>
<evidence type="ECO:0000313" key="7">
    <source>
        <dbReference type="Proteomes" id="UP000298652"/>
    </source>
</evidence>
<dbReference type="Gramene" id="TKW18696">
    <property type="protein sequence ID" value="TKW18696"/>
    <property type="gene ID" value="SEVIR_5G448200v2"/>
</dbReference>
<keyword evidence="7" id="KW-1185">Reference proteome</keyword>
<dbReference type="AlphaFoldDB" id="A0A4V6D7K3"/>
<dbReference type="PANTHER" id="PTHR33136">
    <property type="entry name" value="RAPID ALKALINIZATION FACTOR-LIKE"/>
    <property type="match status" value="1"/>
</dbReference>
<dbReference type="GO" id="GO:0009506">
    <property type="term" value="C:plasmodesma"/>
    <property type="evidence" value="ECO:0007669"/>
    <property type="project" value="TreeGrafter"/>
</dbReference>
<proteinExistence type="inferred from homology"/>
<evidence type="ECO:0000256" key="3">
    <source>
        <dbReference type="ARBA" id="ARBA00022729"/>
    </source>
</evidence>
<keyword evidence="4" id="KW-1015">Disulfide bond</keyword>
<sequence>MLPCCPWDRGPHRPRSPPTFISRLASLGKSHEQGERARASAGPPPAAAKGRQHSPAMPPPPSRAALAVVVALLLAVAASRASGQTTAVVDPDSWVVPADDRGAAGTVEECAGGAARRELGNGGYISYDAMSRGRVPCSYRGASYYNCRPGGPANPYSRGCSQITRCRG</sequence>
<feature type="region of interest" description="Disordered" evidence="5">
    <location>
        <begin position="1"/>
        <end position="61"/>
    </location>
</feature>
<organism evidence="6 7">
    <name type="scientific">Setaria viridis</name>
    <name type="common">Green bristlegrass</name>
    <name type="synonym">Setaria italica subsp. viridis</name>
    <dbReference type="NCBI Taxonomy" id="4556"/>
    <lineage>
        <taxon>Eukaryota</taxon>
        <taxon>Viridiplantae</taxon>
        <taxon>Streptophyta</taxon>
        <taxon>Embryophyta</taxon>
        <taxon>Tracheophyta</taxon>
        <taxon>Spermatophyta</taxon>
        <taxon>Magnoliopsida</taxon>
        <taxon>Liliopsida</taxon>
        <taxon>Poales</taxon>
        <taxon>Poaceae</taxon>
        <taxon>PACMAD clade</taxon>
        <taxon>Panicoideae</taxon>
        <taxon>Panicodae</taxon>
        <taxon>Paniceae</taxon>
        <taxon>Cenchrinae</taxon>
        <taxon>Setaria</taxon>
    </lineage>
</organism>
<dbReference type="Proteomes" id="UP000298652">
    <property type="component" value="Chromosome 5"/>
</dbReference>
<protein>
    <recommendedName>
        <fullName evidence="8">Rapid alkalinization factor 1</fullName>
    </recommendedName>
</protein>
<evidence type="ECO:0008006" key="8">
    <source>
        <dbReference type="Google" id="ProtNLM"/>
    </source>
</evidence>
<evidence type="ECO:0000313" key="6">
    <source>
        <dbReference type="EMBL" id="TKW18696.1"/>
    </source>
</evidence>